<name>A0A344U000_9ACTN</name>
<evidence type="ECO:0000313" key="3">
    <source>
        <dbReference type="Proteomes" id="UP000252004"/>
    </source>
</evidence>
<dbReference type="KEGG" id="sgz:C0216_12825"/>
<dbReference type="AlphaFoldDB" id="A0A344U000"/>
<dbReference type="Pfam" id="PF05239">
    <property type="entry name" value="PRC"/>
    <property type="match status" value="2"/>
</dbReference>
<proteinExistence type="predicted"/>
<feature type="domain" description="PRC-barrel" evidence="1">
    <location>
        <begin position="96"/>
        <end position="132"/>
    </location>
</feature>
<dbReference type="SUPFAM" id="SSF50346">
    <property type="entry name" value="PRC-barrel domain"/>
    <property type="match status" value="2"/>
</dbReference>
<dbReference type="RefSeq" id="WP_114055403.1">
    <property type="nucleotide sequence ID" value="NZ_CP030862.1"/>
</dbReference>
<organism evidence="2 3">
    <name type="scientific">Streptomyces globosus</name>
    <dbReference type="NCBI Taxonomy" id="68209"/>
    <lineage>
        <taxon>Bacteria</taxon>
        <taxon>Bacillati</taxon>
        <taxon>Actinomycetota</taxon>
        <taxon>Actinomycetes</taxon>
        <taxon>Kitasatosporales</taxon>
        <taxon>Streptomycetaceae</taxon>
        <taxon>Streptomyces</taxon>
    </lineage>
</organism>
<reference evidence="2 3" key="1">
    <citation type="submission" date="2018-01" db="EMBL/GenBank/DDBJ databases">
        <title>Draft genome Sequence of streptomyces globosus LZH-48.</title>
        <authorList>
            <person name="Ran K."/>
            <person name="Li Z."/>
            <person name="Wei S."/>
            <person name="Dong R."/>
        </authorList>
    </citation>
    <scope>NUCLEOTIDE SEQUENCE [LARGE SCALE GENOMIC DNA]</scope>
    <source>
        <strain evidence="2 3">LZH-48</strain>
    </source>
</reference>
<evidence type="ECO:0000259" key="1">
    <source>
        <dbReference type="Pfam" id="PF05239"/>
    </source>
</evidence>
<accession>A0A344U000</accession>
<sequence length="188" mass="19487">MTFLIRIGDVVGLPVVTLEGDAIAQVKDVVLDAGDGRVTMFTLSGRGLLAGPRHEVLPWANVHALGSDAVMVADRSAVVGPDETEQAEAPGAGVGGAAVLTSEGEHMGKVTDVVLDVGDDVARSVGYEVKLGHREAGWTTALLPVPLPLAATDENVVVPAMSLRFTAENLEDFPEAARGLEQALKEAS</sequence>
<dbReference type="OrthoDB" id="4862540at2"/>
<protein>
    <submittedName>
        <fullName evidence="2">PRC-barrel domain protein</fullName>
    </submittedName>
</protein>
<dbReference type="EMBL" id="CP030862">
    <property type="protein sequence ID" value="AXE24221.1"/>
    <property type="molecule type" value="Genomic_DNA"/>
</dbReference>
<gene>
    <name evidence="2" type="ORF">C0216_12825</name>
</gene>
<feature type="domain" description="PRC-barrel" evidence="1">
    <location>
        <begin position="5"/>
        <end position="74"/>
    </location>
</feature>
<dbReference type="Gene3D" id="2.30.30.240">
    <property type="entry name" value="PRC-barrel domain"/>
    <property type="match status" value="1"/>
</dbReference>
<keyword evidence="3" id="KW-1185">Reference proteome</keyword>
<evidence type="ECO:0000313" key="2">
    <source>
        <dbReference type="EMBL" id="AXE24221.1"/>
    </source>
</evidence>
<dbReference type="InterPro" id="IPR027275">
    <property type="entry name" value="PRC-brl_dom"/>
</dbReference>
<dbReference type="Proteomes" id="UP000252004">
    <property type="component" value="Chromosome"/>
</dbReference>
<dbReference type="InterPro" id="IPR011033">
    <property type="entry name" value="PRC_barrel-like_sf"/>
</dbReference>